<organism evidence="21 22">
    <name type="scientific">Spongiibacter thalassae</name>
    <dbReference type="NCBI Taxonomy" id="2721624"/>
    <lineage>
        <taxon>Bacteria</taxon>
        <taxon>Pseudomonadati</taxon>
        <taxon>Pseudomonadota</taxon>
        <taxon>Gammaproteobacteria</taxon>
        <taxon>Cellvibrionales</taxon>
        <taxon>Spongiibacteraceae</taxon>
        <taxon>Spongiibacter</taxon>
    </lineage>
</organism>
<evidence type="ECO:0000256" key="7">
    <source>
        <dbReference type="ARBA" id="ARBA00022692"/>
    </source>
</evidence>
<protein>
    <recommendedName>
        <fullName evidence="3">histidine kinase</fullName>
        <ecNumber evidence="3">2.7.13.3</ecNumber>
    </recommendedName>
</protein>
<dbReference type="InterPro" id="IPR011006">
    <property type="entry name" value="CheY-like_superfamily"/>
</dbReference>
<gene>
    <name evidence="21" type="ORF">HCU74_18635</name>
</gene>
<evidence type="ECO:0000259" key="17">
    <source>
        <dbReference type="PROSITE" id="PS50110"/>
    </source>
</evidence>
<evidence type="ECO:0000259" key="16">
    <source>
        <dbReference type="PROSITE" id="PS50109"/>
    </source>
</evidence>
<evidence type="ECO:0000259" key="19">
    <source>
        <dbReference type="PROSITE" id="PS50113"/>
    </source>
</evidence>
<dbReference type="Gene3D" id="1.10.287.130">
    <property type="match status" value="1"/>
</dbReference>
<dbReference type="CDD" id="cd00082">
    <property type="entry name" value="HisKA"/>
    <property type="match status" value="1"/>
</dbReference>
<evidence type="ECO:0000256" key="8">
    <source>
        <dbReference type="ARBA" id="ARBA00022741"/>
    </source>
</evidence>
<dbReference type="SMART" id="SM00388">
    <property type="entry name" value="HisKA"/>
    <property type="match status" value="1"/>
</dbReference>
<evidence type="ECO:0000256" key="5">
    <source>
        <dbReference type="ARBA" id="ARBA00022553"/>
    </source>
</evidence>
<accession>A0ABX1GM15</accession>
<dbReference type="CDD" id="cd17546">
    <property type="entry name" value="REC_hyHK_CKI1_RcsC-like"/>
    <property type="match status" value="2"/>
</dbReference>
<dbReference type="InterPro" id="IPR048760">
    <property type="entry name" value="VP0354-like_sensor_dom"/>
</dbReference>
<dbReference type="Gene3D" id="1.20.120.160">
    <property type="entry name" value="HPT domain"/>
    <property type="match status" value="1"/>
</dbReference>
<evidence type="ECO:0000256" key="14">
    <source>
        <dbReference type="PROSITE-ProRule" id="PRU00110"/>
    </source>
</evidence>
<feature type="domain" description="Histidine kinase" evidence="16">
    <location>
        <begin position="656"/>
        <end position="877"/>
    </location>
</feature>
<keyword evidence="22" id="KW-1185">Reference proteome</keyword>
<comment type="caution">
    <text evidence="21">The sequence shown here is derived from an EMBL/GenBank/DDBJ whole genome shotgun (WGS) entry which is preliminary data.</text>
</comment>
<keyword evidence="10" id="KW-0067">ATP-binding</keyword>
<dbReference type="RefSeq" id="WP_168451950.1">
    <property type="nucleotide sequence ID" value="NZ_JAAWWK010000008.1"/>
</dbReference>
<feature type="modified residue" description="Phosphohistidine" evidence="14">
    <location>
        <position position="1240"/>
    </location>
</feature>
<keyword evidence="4" id="KW-1003">Cell membrane</keyword>
<dbReference type="InterPro" id="IPR036641">
    <property type="entry name" value="HPT_dom_sf"/>
</dbReference>
<dbReference type="SUPFAM" id="SSF47226">
    <property type="entry name" value="Histidine-containing phosphotransfer domain, HPT domain"/>
    <property type="match status" value="1"/>
</dbReference>
<dbReference type="Pfam" id="PF00512">
    <property type="entry name" value="HisKA"/>
    <property type="match status" value="1"/>
</dbReference>
<dbReference type="InterPro" id="IPR001789">
    <property type="entry name" value="Sig_transdc_resp-reg_receiver"/>
</dbReference>
<evidence type="ECO:0000256" key="2">
    <source>
        <dbReference type="ARBA" id="ARBA00004651"/>
    </source>
</evidence>
<evidence type="ECO:0000256" key="10">
    <source>
        <dbReference type="ARBA" id="ARBA00022840"/>
    </source>
</evidence>
<dbReference type="PROSITE" id="PS50109">
    <property type="entry name" value="HIS_KIN"/>
    <property type="match status" value="1"/>
</dbReference>
<feature type="domain" description="PAS" evidence="18">
    <location>
        <begin position="507"/>
        <end position="573"/>
    </location>
</feature>
<comment type="catalytic activity">
    <reaction evidence="1">
        <text>ATP + protein L-histidine = ADP + protein N-phospho-L-histidine.</text>
        <dbReference type="EC" id="2.7.13.3"/>
    </reaction>
</comment>
<dbReference type="PANTHER" id="PTHR45339">
    <property type="entry name" value="HYBRID SIGNAL TRANSDUCTION HISTIDINE KINASE J"/>
    <property type="match status" value="1"/>
</dbReference>
<keyword evidence="12" id="KW-0902">Two-component regulatory system</keyword>
<dbReference type="PROSITE" id="PS50113">
    <property type="entry name" value="PAC"/>
    <property type="match status" value="2"/>
</dbReference>
<dbReference type="EC" id="2.7.13.3" evidence="3"/>
<evidence type="ECO:0000256" key="13">
    <source>
        <dbReference type="ARBA" id="ARBA00023136"/>
    </source>
</evidence>
<dbReference type="Pfam" id="PF02518">
    <property type="entry name" value="HATPase_c"/>
    <property type="match status" value="1"/>
</dbReference>
<name>A0ABX1GM15_9GAMM</name>
<feature type="modified residue" description="4-aspartylphosphate" evidence="15">
    <location>
        <position position="950"/>
    </location>
</feature>
<feature type="domain" description="PAC" evidence="19">
    <location>
        <begin position="431"/>
        <end position="483"/>
    </location>
</feature>
<dbReference type="PRINTS" id="PR00344">
    <property type="entry name" value="BCTRLSENSOR"/>
</dbReference>
<dbReference type="SMART" id="SM00387">
    <property type="entry name" value="HATPase_c"/>
    <property type="match status" value="1"/>
</dbReference>
<proteinExistence type="predicted"/>
<feature type="modified residue" description="4-aspartylphosphate" evidence="15">
    <location>
        <position position="1094"/>
    </location>
</feature>
<dbReference type="Gene3D" id="3.30.565.10">
    <property type="entry name" value="Histidine kinase-like ATPase, C-terminal domain"/>
    <property type="match status" value="1"/>
</dbReference>
<evidence type="ECO:0000256" key="9">
    <source>
        <dbReference type="ARBA" id="ARBA00022777"/>
    </source>
</evidence>
<keyword evidence="11" id="KW-1133">Transmembrane helix</keyword>
<dbReference type="InterPro" id="IPR000014">
    <property type="entry name" value="PAS"/>
</dbReference>
<evidence type="ECO:0000256" key="1">
    <source>
        <dbReference type="ARBA" id="ARBA00000085"/>
    </source>
</evidence>
<dbReference type="InterPro" id="IPR000700">
    <property type="entry name" value="PAS-assoc_C"/>
</dbReference>
<feature type="domain" description="PAC" evidence="19">
    <location>
        <begin position="586"/>
        <end position="638"/>
    </location>
</feature>
<evidence type="ECO:0000256" key="12">
    <source>
        <dbReference type="ARBA" id="ARBA00023012"/>
    </source>
</evidence>
<feature type="domain" description="Response regulatory" evidence="17">
    <location>
        <begin position="1043"/>
        <end position="1161"/>
    </location>
</feature>
<dbReference type="SUPFAM" id="SSF55785">
    <property type="entry name" value="PYP-like sensor domain (PAS domain)"/>
    <property type="match status" value="2"/>
</dbReference>
<evidence type="ECO:0000256" key="15">
    <source>
        <dbReference type="PROSITE-ProRule" id="PRU00169"/>
    </source>
</evidence>
<evidence type="ECO:0000259" key="20">
    <source>
        <dbReference type="PROSITE" id="PS50894"/>
    </source>
</evidence>
<dbReference type="InterPro" id="IPR036890">
    <property type="entry name" value="HATPase_C_sf"/>
</dbReference>
<dbReference type="SMART" id="SM00091">
    <property type="entry name" value="PAS"/>
    <property type="match status" value="2"/>
</dbReference>
<evidence type="ECO:0000313" key="22">
    <source>
        <dbReference type="Proteomes" id="UP000765845"/>
    </source>
</evidence>
<keyword evidence="6" id="KW-0808">Transferase</keyword>
<dbReference type="NCBIfam" id="TIGR00229">
    <property type="entry name" value="sensory_box"/>
    <property type="match status" value="2"/>
</dbReference>
<dbReference type="InterPro" id="IPR029151">
    <property type="entry name" value="Sensor-like_sf"/>
</dbReference>
<dbReference type="Pfam" id="PF21623">
    <property type="entry name" value="HK_sensor_dom_bact"/>
    <property type="match status" value="1"/>
</dbReference>
<dbReference type="Gene3D" id="3.40.50.2300">
    <property type="match status" value="2"/>
</dbReference>
<dbReference type="SUPFAM" id="SSF103190">
    <property type="entry name" value="Sensory domain-like"/>
    <property type="match status" value="1"/>
</dbReference>
<dbReference type="InterPro" id="IPR036097">
    <property type="entry name" value="HisK_dim/P_sf"/>
</dbReference>
<dbReference type="PROSITE" id="PS50112">
    <property type="entry name" value="PAS"/>
    <property type="match status" value="2"/>
</dbReference>
<dbReference type="Gene3D" id="3.30.450.20">
    <property type="entry name" value="PAS domain"/>
    <property type="match status" value="3"/>
</dbReference>
<dbReference type="PANTHER" id="PTHR45339:SF1">
    <property type="entry name" value="HYBRID SIGNAL TRANSDUCTION HISTIDINE KINASE J"/>
    <property type="match status" value="1"/>
</dbReference>
<feature type="domain" description="Response regulatory" evidence="17">
    <location>
        <begin position="899"/>
        <end position="1020"/>
    </location>
</feature>
<feature type="domain" description="HPt" evidence="20">
    <location>
        <begin position="1201"/>
        <end position="1299"/>
    </location>
</feature>
<dbReference type="CDD" id="cd16922">
    <property type="entry name" value="HATPase_EvgS-ArcB-TorS-like"/>
    <property type="match status" value="1"/>
</dbReference>
<dbReference type="Proteomes" id="UP000765845">
    <property type="component" value="Unassembled WGS sequence"/>
</dbReference>
<dbReference type="SUPFAM" id="SSF47384">
    <property type="entry name" value="Homodimeric domain of signal transducing histidine kinase"/>
    <property type="match status" value="1"/>
</dbReference>
<dbReference type="CDD" id="cd00130">
    <property type="entry name" value="PAS"/>
    <property type="match status" value="2"/>
</dbReference>
<feature type="domain" description="PAS" evidence="18">
    <location>
        <begin position="358"/>
        <end position="417"/>
    </location>
</feature>
<evidence type="ECO:0000259" key="18">
    <source>
        <dbReference type="PROSITE" id="PS50112"/>
    </source>
</evidence>
<keyword evidence="8" id="KW-0547">Nucleotide-binding</keyword>
<evidence type="ECO:0000313" key="21">
    <source>
        <dbReference type="EMBL" id="NKI19428.1"/>
    </source>
</evidence>
<dbReference type="Pfam" id="PF13426">
    <property type="entry name" value="PAS_9"/>
    <property type="match status" value="2"/>
</dbReference>
<evidence type="ECO:0000256" key="3">
    <source>
        <dbReference type="ARBA" id="ARBA00012438"/>
    </source>
</evidence>
<dbReference type="PROSITE" id="PS50110">
    <property type="entry name" value="RESPONSE_REGULATORY"/>
    <property type="match status" value="2"/>
</dbReference>
<sequence length="1389" mass="152619">MISRKKIIRGLLDGHVLGAVAFAALAYLFTVVYADQRDREVALAELQSDLQLQARSRAEALSVYVQRYKLDTLFLSATPAVAGIQRAIDNGGVDPKVQINTQTWLSSLQGTFVEYLNIHPAVRQLRFIGVADNGRELVRVERQDYDVTVVPDEALQGKAATDYFAEGVKRAQGQVAVSRISLNRERGEIEVPHVPTMRLMTPIHSPTGGVFGLVVMNIDLEWAFSLLHEKLNSSNRIYLLNMSDEFLLHPDRSRRFGFEFGNSYRWADAFQADETRPGLSFRERDDGEVIFAQFQDVDVDIDQPLRLVVAASSEHLDQMLLERYRNNRYQFAAILWLTIATAVVLSRRRRSKDTQARRNAEFAAVFAGSSDAVLSVSRNREIKSWNGAAAELFGYTEADAGMRNVRVDRRVGPPDEEGDALEYVLQGGGARRYNTVIEASDGRTTDVHVTISPLRGNHGDIFGASIICRDITAELEAKEELKSINDNLEVQVRARTAELESASVLQRAMLQSAGYAIIAAGTDTVVTLFNAAAEKILGYTAEEVVGKFMIRRFCSPEFVERERERLQNSKRDDVDLAELNDKNLERELETDFIRKDGSRVPVMMKTSMLHNDNGEPLGLLCIAIDLTERNQAQQELIEAKAIAEDASRAKSEFLANMSHEIRTPMNAVLGMLNLLGYTELNPRQLDYVSKASVSAETLLGIINDILDFSKIEAGKLQLDPHSFSLDDLLREVAVILSMNVAGKDVEILFNVDPKIPRRVIGDALRIKQILINLAGNAVKFTKEGEVMLSVFVQHAKEDQLILGFTVRDTGIGMTPEHMQRLFSSFSQAEAGITRRFGGTGLGLVICQNLIKMMGGELEVDSELGKGSTFSFSLALDRAEDEQALLATARPPIPNHESVRLLVIDDNANARQIVVEICESLGWRCEARASGAEGVQAIEQAEQSYDLVFVDWMMPEMNGWETAMAVRALAEKGVDVPKLVMVTAHAKEVYEQSQSEEFALDGFLMKPLTGSDIYNVVAETLSGVPRATPHQPAQVSQQQLSGMRILLVEDNVTNQQVARELLGLEGAEVSLAENGQEALDALSHGGLLFDVVLMDLQMPVMDGLTATRKIRGELGLRYLPIIAMTANAMPADRQACLDAGMNDHIGKPFDVRELILALLKATGRDAEQALADAPVLTPPSTSLPPSPEGFGFKEAVVRMGNNSALYAGQARNFAARSKETVFALEQIFKTGNQPLLVRELHTVRGVASTLGANALGAAIFELENGAKAGLELPVLTVMLDDVKHHMARAAEVFIELADALEAGKADVPEVEHGSEGVDTEALYVKLQELMGELADSNMRAIDTFEALRAELMQVDVSATKTVAEAVANLDFSSAGDALKNIMNGMAQHQS</sequence>
<evidence type="ECO:0000256" key="6">
    <source>
        <dbReference type="ARBA" id="ARBA00022679"/>
    </source>
</evidence>
<dbReference type="SUPFAM" id="SSF52172">
    <property type="entry name" value="CheY-like"/>
    <property type="match status" value="2"/>
</dbReference>
<dbReference type="EMBL" id="JAAWWK010000008">
    <property type="protein sequence ID" value="NKI19428.1"/>
    <property type="molecule type" value="Genomic_DNA"/>
</dbReference>
<dbReference type="InterPro" id="IPR003594">
    <property type="entry name" value="HATPase_dom"/>
</dbReference>
<comment type="subcellular location">
    <subcellularLocation>
        <location evidence="2">Cell membrane</location>
        <topology evidence="2">Multi-pass membrane protein</topology>
    </subcellularLocation>
</comment>
<dbReference type="InterPro" id="IPR001610">
    <property type="entry name" value="PAC"/>
</dbReference>
<dbReference type="InterPro" id="IPR008207">
    <property type="entry name" value="Sig_transdc_His_kin_Hpt_dom"/>
</dbReference>
<dbReference type="InterPro" id="IPR035965">
    <property type="entry name" value="PAS-like_dom_sf"/>
</dbReference>
<keyword evidence="9" id="KW-0418">Kinase</keyword>
<evidence type="ECO:0000256" key="11">
    <source>
        <dbReference type="ARBA" id="ARBA00022989"/>
    </source>
</evidence>
<keyword evidence="7" id="KW-0812">Transmembrane</keyword>
<dbReference type="InterPro" id="IPR005467">
    <property type="entry name" value="His_kinase_dom"/>
</dbReference>
<dbReference type="InterPro" id="IPR004358">
    <property type="entry name" value="Sig_transdc_His_kin-like_C"/>
</dbReference>
<dbReference type="SMART" id="SM00448">
    <property type="entry name" value="REC"/>
    <property type="match status" value="2"/>
</dbReference>
<dbReference type="InterPro" id="IPR003661">
    <property type="entry name" value="HisK_dim/P_dom"/>
</dbReference>
<reference evidence="21 22" key="1">
    <citation type="submission" date="2020-04" db="EMBL/GenBank/DDBJ databases">
        <authorList>
            <person name="Yoon J."/>
        </authorList>
    </citation>
    <scope>NUCLEOTIDE SEQUENCE [LARGE SCALE GENOMIC DNA]</scope>
    <source>
        <strain evidence="21 22">KMU-166</strain>
    </source>
</reference>
<evidence type="ECO:0000256" key="4">
    <source>
        <dbReference type="ARBA" id="ARBA00022475"/>
    </source>
</evidence>
<dbReference type="SUPFAM" id="SSF55874">
    <property type="entry name" value="ATPase domain of HSP90 chaperone/DNA topoisomerase II/histidine kinase"/>
    <property type="match status" value="1"/>
</dbReference>
<keyword evidence="13" id="KW-0472">Membrane</keyword>
<keyword evidence="5 15" id="KW-0597">Phosphoprotein</keyword>
<dbReference type="PROSITE" id="PS50894">
    <property type="entry name" value="HPT"/>
    <property type="match status" value="1"/>
</dbReference>
<dbReference type="SMART" id="SM00086">
    <property type="entry name" value="PAC"/>
    <property type="match status" value="2"/>
</dbReference>
<dbReference type="Pfam" id="PF00072">
    <property type="entry name" value="Response_reg"/>
    <property type="match status" value="2"/>
</dbReference>